<dbReference type="SFLD" id="SFLDS00003">
    <property type="entry name" value="Haloacid_Dehalogenase"/>
    <property type="match status" value="1"/>
</dbReference>
<reference evidence="1 4" key="3">
    <citation type="submission" date="2021-03" db="EMBL/GenBank/DDBJ databases">
        <title>Genomic Encyclopedia of Type Strains, Phase IV (KMG-IV): sequencing the most valuable type-strain genomes for metagenomic binning, comparative biology and taxonomic classification.</title>
        <authorList>
            <person name="Goeker M."/>
        </authorList>
    </citation>
    <scope>NUCLEOTIDE SEQUENCE [LARGE SCALE GENOMIC DNA]</scope>
    <source>
        <strain evidence="1 4">DSM 22420</strain>
    </source>
</reference>
<dbReference type="Gene3D" id="3.40.50.1000">
    <property type="entry name" value="HAD superfamily/HAD-like"/>
    <property type="match status" value="1"/>
</dbReference>
<dbReference type="Proteomes" id="UP001519348">
    <property type="component" value="Unassembled WGS sequence"/>
</dbReference>
<accession>A0A1G9DVF8</accession>
<dbReference type="PROSITE" id="PS01229">
    <property type="entry name" value="COF_2"/>
    <property type="match status" value="1"/>
</dbReference>
<protein>
    <submittedName>
        <fullName evidence="1">Cof subfamily protein (Haloacid dehalogenase superfamily)</fullName>
    </submittedName>
</protein>
<dbReference type="GO" id="GO:0005829">
    <property type="term" value="C:cytosol"/>
    <property type="evidence" value="ECO:0007669"/>
    <property type="project" value="TreeGrafter"/>
</dbReference>
<dbReference type="STRING" id="586411.SAMN05216187_11371"/>
<sequence length="283" mass="31767">MKAIALDLDGTVLNHSGEFPDSLAGTLQKVHDKGIKIIIATGRSLPMIHQKVPKIVPVDGYVGASGMTVHRGDTLLSRTAFSEEQVEFVLTQVRDHEIYYEMTTSQHGGPYTFKTDRAYSLNDLTQTPDPTVLEYENIGTARTVNSTEQWIDDDGIDKSDIIKFYFFSNDKEKLENWFKFLNAHFTNEAGFQVYRTSNHNSEIMVYGTDKGTGLITLLDDIGISIDDVHAFGDSMNDIPMFKIAGKSTAMQNGQEDVKQIADDITEFSCDEDGLQKYLEKHYL</sequence>
<dbReference type="NCBIfam" id="TIGR01484">
    <property type="entry name" value="HAD-SF-IIB"/>
    <property type="match status" value="1"/>
</dbReference>
<dbReference type="InterPro" id="IPR023214">
    <property type="entry name" value="HAD_sf"/>
</dbReference>
<dbReference type="GO" id="GO:0000287">
    <property type="term" value="F:magnesium ion binding"/>
    <property type="evidence" value="ECO:0007669"/>
    <property type="project" value="TreeGrafter"/>
</dbReference>
<reference evidence="2" key="1">
    <citation type="submission" date="2016-10" db="EMBL/GenBank/DDBJ databases">
        <authorList>
            <person name="de Groot N.N."/>
        </authorList>
    </citation>
    <scope>NUCLEOTIDE SEQUENCE [LARGE SCALE GENOMIC DNA]</scope>
    <source>
        <strain evidence="2">CGMCC 1.8911</strain>
    </source>
</reference>
<dbReference type="InterPro" id="IPR036412">
    <property type="entry name" value="HAD-like_sf"/>
</dbReference>
<dbReference type="RefSeq" id="WP_092599681.1">
    <property type="nucleotide sequence ID" value="NZ_BMCN01000003.1"/>
</dbReference>
<dbReference type="SFLD" id="SFLDG01140">
    <property type="entry name" value="C2.B:_Phosphomannomutase_and_P"/>
    <property type="match status" value="1"/>
</dbReference>
<dbReference type="Gene3D" id="3.30.1240.10">
    <property type="match status" value="1"/>
</dbReference>
<dbReference type="SUPFAM" id="SSF56784">
    <property type="entry name" value="HAD-like"/>
    <property type="match status" value="1"/>
</dbReference>
<dbReference type="Pfam" id="PF08282">
    <property type="entry name" value="Hydrolase_3"/>
    <property type="match status" value="1"/>
</dbReference>
<dbReference type="OrthoDB" id="9810101at2"/>
<gene>
    <name evidence="1" type="ORF">J2Z27_001197</name>
    <name evidence="2" type="ORF">SAMN05216187_11371</name>
</gene>
<dbReference type="EMBL" id="FNFI01000013">
    <property type="protein sequence ID" value="SDK67836.1"/>
    <property type="molecule type" value="Genomic_DNA"/>
</dbReference>
<evidence type="ECO:0000313" key="1">
    <source>
        <dbReference type="EMBL" id="MBP1952158.1"/>
    </source>
</evidence>
<dbReference type="AlphaFoldDB" id="A0A1G9DVF8"/>
<dbReference type="PANTHER" id="PTHR10000:SF55">
    <property type="entry name" value="5-AMINO-6-(5-PHOSPHO-D-RIBITYLAMINO)URACIL PHOSPHATASE YCSE"/>
    <property type="match status" value="1"/>
</dbReference>
<proteinExistence type="predicted"/>
<evidence type="ECO:0000313" key="2">
    <source>
        <dbReference type="EMBL" id="SDK67836.1"/>
    </source>
</evidence>
<evidence type="ECO:0000313" key="3">
    <source>
        <dbReference type="Proteomes" id="UP000242700"/>
    </source>
</evidence>
<dbReference type="GO" id="GO:0016791">
    <property type="term" value="F:phosphatase activity"/>
    <property type="evidence" value="ECO:0007669"/>
    <property type="project" value="TreeGrafter"/>
</dbReference>
<name>A0A1G9DVF8_9STAP</name>
<dbReference type="InterPro" id="IPR006379">
    <property type="entry name" value="HAD-SF_hydro_IIB"/>
</dbReference>
<dbReference type="EMBL" id="JAGGKN010000003">
    <property type="protein sequence ID" value="MBP1952158.1"/>
    <property type="molecule type" value="Genomic_DNA"/>
</dbReference>
<dbReference type="PANTHER" id="PTHR10000">
    <property type="entry name" value="PHOSPHOSERINE PHOSPHATASE"/>
    <property type="match status" value="1"/>
</dbReference>
<organism evidence="2 3">
    <name type="scientific">Jeotgalicoccus aerolatus</name>
    <dbReference type="NCBI Taxonomy" id="709510"/>
    <lineage>
        <taxon>Bacteria</taxon>
        <taxon>Bacillati</taxon>
        <taxon>Bacillota</taxon>
        <taxon>Bacilli</taxon>
        <taxon>Bacillales</taxon>
        <taxon>Staphylococcaceae</taxon>
        <taxon>Jeotgalicoccus</taxon>
    </lineage>
</organism>
<dbReference type="NCBIfam" id="TIGR00099">
    <property type="entry name" value="Cof-subfamily"/>
    <property type="match status" value="1"/>
</dbReference>
<keyword evidence="4" id="KW-1185">Reference proteome</keyword>
<dbReference type="PROSITE" id="PS01228">
    <property type="entry name" value="COF_1"/>
    <property type="match status" value="1"/>
</dbReference>
<reference evidence="3" key="2">
    <citation type="submission" date="2016-10" db="EMBL/GenBank/DDBJ databases">
        <authorList>
            <person name="Varghese N."/>
            <person name="Submissions S."/>
        </authorList>
    </citation>
    <scope>NUCLEOTIDE SEQUENCE [LARGE SCALE GENOMIC DNA]</scope>
    <source>
        <strain evidence="3">CGMCC 1.8911</strain>
    </source>
</reference>
<dbReference type="InterPro" id="IPR000150">
    <property type="entry name" value="Cof"/>
</dbReference>
<evidence type="ECO:0000313" key="4">
    <source>
        <dbReference type="Proteomes" id="UP001519348"/>
    </source>
</evidence>
<dbReference type="Proteomes" id="UP000242700">
    <property type="component" value="Unassembled WGS sequence"/>
</dbReference>